<evidence type="ECO:0000256" key="5">
    <source>
        <dbReference type="RuleBase" id="RU363041"/>
    </source>
</evidence>
<accession>E0UGD4</accession>
<feature type="transmembrane region" description="Helical" evidence="5">
    <location>
        <begin position="49"/>
        <end position="71"/>
    </location>
</feature>
<feature type="transmembrane region" description="Helical" evidence="5">
    <location>
        <begin position="109"/>
        <end position="127"/>
    </location>
</feature>
<gene>
    <name evidence="6" type="ordered locus">Cyan7822_4862</name>
</gene>
<feature type="transmembrane region" description="Helical" evidence="5">
    <location>
        <begin position="147"/>
        <end position="174"/>
    </location>
</feature>
<comment type="subcellular location">
    <subcellularLocation>
        <location evidence="5">Cell membrane</location>
        <topology evidence="5">Multi-pass membrane protein</topology>
    </subcellularLocation>
    <subcellularLocation>
        <location evidence="1">Membrane</location>
        <topology evidence="1">Multi-pass membrane protein</topology>
    </subcellularLocation>
</comment>
<dbReference type="GO" id="GO:0005886">
    <property type="term" value="C:plasma membrane"/>
    <property type="evidence" value="ECO:0007669"/>
    <property type="project" value="UniProtKB-SubCell"/>
</dbReference>
<dbReference type="AlphaFoldDB" id="E0UGD4"/>
<keyword evidence="4 5" id="KW-0472">Membrane</keyword>
<dbReference type="eggNOG" id="COG0730">
    <property type="taxonomic scope" value="Bacteria"/>
</dbReference>
<protein>
    <recommendedName>
        <fullName evidence="5">Probable membrane transporter protein</fullName>
    </recommendedName>
</protein>
<feature type="transmembrane region" description="Helical" evidence="5">
    <location>
        <begin position="248"/>
        <end position="265"/>
    </location>
</feature>
<feature type="transmembrane region" description="Helical" evidence="5">
    <location>
        <begin position="20"/>
        <end position="42"/>
    </location>
</feature>
<dbReference type="HOGENOM" id="CLU_045498_6_0_3"/>
<keyword evidence="2 5" id="KW-0812">Transmembrane</keyword>
<dbReference type="EMBL" id="CP002198">
    <property type="protein sequence ID" value="ADN16753.1"/>
    <property type="molecule type" value="Genomic_DNA"/>
</dbReference>
<dbReference type="STRING" id="497965.Cyan7822_4862"/>
<feature type="transmembrane region" description="Helical" evidence="5">
    <location>
        <begin position="186"/>
        <end position="205"/>
    </location>
</feature>
<evidence type="ECO:0000256" key="4">
    <source>
        <dbReference type="ARBA" id="ARBA00023136"/>
    </source>
</evidence>
<dbReference type="InterPro" id="IPR002781">
    <property type="entry name" value="TM_pro_TauE-like"/>
</dbReference>
<keyword evidence="7" id="KW-1185">Reference proteome</keyword>
<sequence>MYIYLPALLLSLLGLSSGLMAGLLGIGGGMVIVPGLFFIFQLMEIPMSILMHLAMGTSMCVMICTATASTWTHQLKGDIRWDFLGKILPGIFLGLVVGALVSQHLSTRLLETIFGIFLLFVALRILLKGKLKSQPQSKPPQLSFINLVGMVIGLKSGLLGIGGGAISIPFLMYCGLPMTQVAGTSASFSLPISIIGTFSLGLLAASGTDFPLTTGYIYWPAVLLIAPFTMFGATLGTKLSHTISSEKMRLIFACFLMAVSIRMLLP</sequence>
<name>E0UGD4_GLOV7</name>
<dbReference type="RefSeq" id="WP_013324791.1">
    <property type="nucleotide sequence ID" value="NC_014501.1"/>
</dbReference>
<organism evidence="6 7">
    <name type="scientific">Gloeothece verrucosa (strain PCC 7822)</name>
    <name type="common">Cyanothece sp. (strain PCC 7822)</name>
    <dbReference type="NCBI Taxonomy" id="497965"/>
    <lineage>
        <taxon>Bacteria</taxon>
        <taxon>Bacillati</taxon>
        <taxon>Cyanobacteriota</taxon>
        <taxon>Cyanophyceae</taxon>
        <taxon>Oscillatoriophycideae</taxon>
        <taxon>Chroococcales</taxon>
        <taxon>Aphanothecaceae</taxon>
        <taxon>Gloeothece</taxon>
        <taxon>Gloeothece verrucosa</taxon>
    </lineage>
</organism>
<proteinExistence type="inferred from homology"/>
<dbReference type="KEGG" id="cyj:Cyan7822_4862"/>
<dbReference type="PANTHER" id="PTHR43483:SF3">
    <property type="entry name" value="MEMBRANE TRANSPORTER PROTEIN HI_0806-RELATED"/>
    <property type="match status" value="1"/>
</dbReference>
<keyword evidence="3 5" id="KW-1133">Transmembrane helix</keyword>
<dbReference type="Pfam" id="PF01925">
    <property type="entry name" value="TauE"/>
    <property type="match status" value="1"/>
</dbReference>
<keyword evidence="5" id="KW-1003">Cell membrane</keyword>
<reference evidence="7" key="1">
    <citation type="journal article" date="2011" name="MBio">
        <title>Novel metabolic attributes of the genus Cyanothece, comprising a group of unicellular nitrogen-fixing Cyanobacteria.</title>
        <authorList>
            <person name="Bandyopadhyay A."/>
            <person name="Elvitigala T."/>
            <person name="Welsh E."/>
            <person name="Stockel J."/>
            <person name="Liberton M."/>
            <person name="Min H."/>
            <person name="Sherman L.A."/>
            <person name="Pakrasi H.B."/>
        </authorList>
    </citation>
    <scope>NUCLEOTIDE SEQUENCE [LARGE SCALE GENOMIC DNA]</scope>
    <source>
        <strain evidence="7">PCC 7822</strain>
    </source>
</reference>
<evidence type="ECO:0000256" key="1">
    <source>
        <dbReference type="ARBA" id="ARBA00004141"/>
    </source>
</evidence>
<feature type="transmembrane region" description="Helical" evidence="5">
    <location>
        <begin position="83"/>
        <end position="102"/>
    </location>
</feature>
<evidence type="ECO:0000313" key="6">
    <source>
        <dbReference type="EMBL" id="ADN16753.1"/>
    </source>
</evidence>
<comment type="similarity">
    <text evidence="5">Belongs to the 4-toluene sulfonate uptake permease (TSUP) (TC 2.A.102) family.</text>
</comment>
<evidence type="ECO:0000256" key="3">
    <source>
        <dbReference type="ARBA" id="ARBA00022989"/>
    </source>
</evidence>
<evidence type="ECO:0000256" key="2">
    <source>
        <dbReference type="ARBA" id="ARBA00022692"/>
    </source>
</evidence>
<dbReference type="PANTHER" id="PTHR43483">
    <property type="entry name" value="MEMBRANE TRANSPORTER PROTEIN HI_0806-RELATED"/>
    <property type="match status" value="1"/>
</dbReference>
<evidence type="ECO:0000313" key="7">
    <source>
        <dbReference type="Proteomes" id="UP000008206"/>
    </source>
</evidence>
<dbReference type="OrthoDB" id="457670at2"/>
<dbReference type="Proteomes" id="UP000008206">
    <property type="component" value="Chromosome"/>
</dbReference>
<feature type="transmembrane region" description="Helical" evidence="5">
    <location>
        <begin position="217"/>
        <end position="236"/>
    </location>
</feature>